<evidence type="ECO:0000256" key="2">
    <source>
        <dbReference type="ARBA" id="ARBA00022664"/>
    </source>
</evidence>
<evidence type="ECO:0000256" key="5">
    <source>
        <dbReference type="ARBA" id="ARBA00023242"/>
    </source>
</evidence>
<keyword evidence="3" id="KW-0547">Nucleotide-binding</keyword>
<dbReference type="STRING" id="448386.A0A2V3IFC3"/>
<dbReference type="InterPro" id="IPR010655">
    <property type="entry name" value="Clp1_C"/>
</dbReference>
<feature type="domain" description="Clp1 N-terminal" evidence="7">
    <location>
        <begin position="19"/>
        <end position="110"/>
    </location>
</feature>
<dbReference type="InterPro" id="IPR038238">
    <property type="entry name" value="Clp1_C_sf"/>
</dbReference>
<dbReference type="InterPro" id="IPR038239">
    <property type="entry name" value="Clp1_N_sf"/>
</dbReference>
<sequence>MALEDAVDASDHPAREFSLQSEHELRFEIPPDVASASLTLLTGSAELFGLALAQNKPYHLAPSLNAAAFTWHGATLALRAPKYVMAYTATDTPMPSYINAHSILQSKRQVARRAGIPGPRAVVVGPHDCGKTALVNILAAYCVRANRTAVVADMDPSAGGAVGTMPATIALSLVSHLDLEAGNLVHERLATLMVGHHSPRHNVPVSERAFNKLAALLDKVMGMSNLDPWVGALADTSGDILAKDGTDGVIQAIRAMNADVVFVLGAERLYAAIKSTFESTPVEAVLLAKSGGVISRDAATRQVLRSNAIKSYFYGADNRLSPFSIAIEFDKVIVLRVGGEATVVPDSVLPAGASSSLDPLKPVRITSVADVLHNVLAVSQATDEKDVFDMPLFGFLHVVKVDVERNSMTVLAPSPGTIPSTILLVGDTKWVE</sequence>
<dbReference type="InterPro" id="IPR032324">
    <property type="entry name" value="Clp1_N"/>
</dbReference>
<dbReference type="FunFam" id="2.40.30.330:FF:000002">
    <property type="entry name" value="Protein CLP1 homolog"/>
    <property type="match status" value="1"/>
</dbReference>
<keyword evidence="2" id="KW-0507">mRNA processing</keyword>
<organism evidence="9 10">
    <name type="scientific">Gracilariopsis chorda</name>
    <dbReference type="NCBI Taxonomy" id="448386"/>
    <lineage>
        <taxon>Eukaryota</taxon>
        <taxon>Rhodophyta</taxon>
        <taxon>Florideophyceae</taxon>
        <taxon>Rhodymeniophycidae</taxon>
        <taxon>Gracilariales</taxon>
        <taxon>Gracilariaceae</taxon>
        <taxon>Gracilariopsis</taxon>
    </lineage>
</organism>
<protein>
    <submittedName>
        <fullName evidence="9">Protein CLP1-like</fullName>
    </submittedName>
</protein>
<evidence type="ECO:0000259" key="8">
    <source>
        <dbReference type="Pfam" id="PF16575"/>
    </source>
</evidence>
<dbReference type="GO" id="GO:0005634">
    <property type="term" value="C:nucleus"/>
    <property type="evidence" value="ECO:0007669"/>
    <property type="project" value="UniProtKB-SubCell"/>
</dbReference>
<dbReference type="Pfam" id="PF06807">
    <property type="entry name" value="Clp1"/>
    <property type="match status" value="1"/>
</dbReference>
<evidence type="ECO:0000259" key="7">
    <source>
        <dbReference type="Pfam" id="PF16573"/>
    </source>
</evidence>
<evidence type="ECO:0000256" key="1">
    <source>
        <dbReference type="ARBA" id="ARBA00004123"/>
    </source>
</evidence>
<evidence type="ECO:0000259" key="6">
    <source>
        <dbReference type="Pfam" id="PF06807"/>
    </source>
</evidence>
<accession>A0A2V3IFC3</accession>
<dbReference type="Proteomes" id="UP000247409">
    <property type="component" value="Unassembled WGS sequence"/>
</dbReference>
<comment type="caution">
    <text evidence="9">The sequence shown here is derived from an EMBL/GenBank/DDBJ whole genome shotgun (WGS) entry which is preliminary data.</text>
</comment>
<dbReference type="Gene3D" id="3.40.50.300">
    <property type="entry name" value="P-loop containing nucleotide triphosphate hydrolases"/>
    <property type="match status" value="1"/>
</dbReference>
<dbReference type="InterPro" id="IPR032319">
    <property type="entry name" value="CLP1_P"/>
</dbReference>
<comment type="subcellular location">
    <subcellularLocation>
        <location evidence="1">Nucleus</location>
    </subcellularLocation>
</comment>
<dbReference type="InterPro" id="IPR045116">
    <property type="entry name" value="Clp1/Grc3"/>
</dbReference>
<dbReference type="GO" id="GO:0006388">
    <property type="term" value="P:tRNA splicing, via endonucleolytic cleavage and ligation"/>
    <property type="evidence" value="ECO:0007669"/>
    <property type="project" value="TreeGrafter"/>
</dbReference>
<dbReference type="EMBL" id="NBIV01000261">
    <property type="protein sequence ID" value="PXF40752.1"/>
    <property type="molecule type" value="Genomic_DNA"/>
</dbReference>
<feature type="domain" description="Clp1 C-terminal" evidence="6">
    <location>
        <begin position="320"/>
        <end position="432"/>
    </location>
</feature>
<dbReference type="AlphaFoldDB" id="A0A2V3IFC3"/>
<proteinExistence type="predicted"/>
<keyword evidence="10" id="KW-1185">Reference proteome</keyword>
<dbReference type="Gene3D" id="2.60.120.1030">
    <property type="entry name" value="Clp1, DNA binding domain"/>
    <property type="match status" value="1"/>
</dbReference>
<keyword evidence="4" id="KW-0067">ATP-binding</keyword>
<reference evidence="9 10" key="1">
    <citation type="journal article" date="2018" name="Mol. Biol. Evol.">
        <title>Analysis of the draft genome of the red seaweed Gracilariopsis chorda provides insights into genome size evolution in Rhodophyta.</title>
        <authorList>
            <person name="Lee J."/>
            <person name="Yang E.C."/>
            <person name="Graf L."/>
            <person name="Yang J.H."/>
            <person name="Qiu H."/>
            <person name="Zel Zion U."/>
            <person name="Chan C.X."/>
            <person name="Stephens T.G."/>
            <person name="Weber A.P.M."/>
            <person name="Boo G.H."/>
            <person name="Boo S.M."/>
            <person name="Kim K.M."/>
            <person name="Shin Y."/>
            <person name="Jung M."/>
            <person name="Lee S.J."/>
            <person name="Yim H.S."/>
            <person name="Lee J.H."/>
            <person name="Bhattacharya D."/>
            <person name="Yoon H.S."/>
        </authorList>
    </citation>
    <scope>NUCLEOTIDE SEQUENCE [LARGE SCALE GENOMIC DNA]</scope>
    <source>
        <strain evidence="9 10">SKKU-2015</strain>
        <tissue evidence="9">Whole body</tissue>
    </source>
</reference>
<dbReference type="OrthoDB" id="258143at2759"/>
<keyword evidence="5" id="KW-0539">Nucleus</keyword>
<evidence type="ECO:0000313" key="9">
    <source>
        <dbReference type="EMBL" id="PXF40752.1"/>
    </source>
</evidence>
<dbReference type="GO" id="GO:0031124">
    <property type="term" value="P:mRNA 3'-end processing"/>
    <property type="evidence" value="ECO:0007669"/>
    <property type="project" value="InterPro"/>
</dbReference>
<evidence type="ECO:0000256" key="4">
    <source>
        <dbReference type="ARBA" id="ARBA00022840"/>
    </source>
</evidence>
<evidence type="ECO:0000256" key="3">
    <source>
        <dbReference type="ARBA" id="ARBA00022741"/>
    </source>
</evidence>
<dbReference type="SUPFAM" id="SSF52540">
    <property type="entry name" value="P-loop containing nucleoside triphosphate hydrolases"/>
    <property type="match status" value="1"/>
</dbReference>
<feature type="domain" description="Clp1 P-loop" evidence="8">
    <location>
        <begin position="125"/>
        <end position="315"/>
    </location>
</feature>
<name>A0A2V3IFC3_9FLOR</name>
<dbReference type="GO" id="GO:0051731">
    <property type="term" value="F:polynucleotide 5'-hydroxyl-kinase activity"/>
    <property type="evidence" value="ECO:0007669"/>
    <property type="project" value="InterPro"/>
</dbReference>
<dbReference type="Gene3D" id="2.40.30.330">
    <property type="entry name" value="Pre-mRNA cleavage complex subunit Clp1, C-terminal domain"/>
    <property type="match status" value="1"/>
</dbReference>
<evidence type="ECO:0000313" key="10">
    <source>
        <dbReference type="Proteomes" id="UP000247409"/>
    </source>
</evidence>
<dbReference type="PANTHER" id="PTHR12755:SF6">
    <property type="entry name" value="POLYRIBONUCLEOTIDE 5'-HYDROXYL-KINASE CLP1"/>
    <property type="match status" value="1"/>
</dbReference>
<dbReference type="InterPro" id="IPR027417">
    <property type="entry name" value="P-loop_NTPase"/>
</dbReference>
<dbReference type="Pfam" id="PF16573">
    <property type="entry name" value="CLP1_N"/>
    <property type="match status" value="1"/>
</dbReference>
<gene>
    <name evidence="9" type="ORF">BWQ96_09514</name>
</gene>
<dbReference type="Pfam" id="PF16575">
    <property type="entry name" value="CLP1_P"/>
    <property type="match status" value="1"/>
</dbReference>
<dbReference type="PANTHER" id="PTHR12755">
    <property type="entry name" value="CLEAVAGE/POLYADENYLATION FACTOR IA SUBUNIT CLP1P"/>
    <property type="match status" value="1"/>
</dbReference>
<dbReference type="GO" id="GO:0005524">
    <property type="term" value="F:ATP binding"/>
    <property type="evidence" value="ECO:0007669"/>
    <property type="project" value="UniProtKB-KW"/>
</dbReference>